<dbReference type="AlphaFoldDB" id="A0A4Y2IF96"/>
<evidence type="ECO:0000313" key="2">
    <source>
        <dbReference type="Proteomes" id="UP000499080"/>
    </source>
</evidence>
<name>A0A4Y2IF96_ARAVE</name>
<protein>
    <submittedName>
        <fullName evidence="1">Uncharacterized protein</fullName>
    </submittedName>
</protein>
<dbReference type="EMBL" id="BGPR01002572">
    <property type="protein sequence ID" value="GBM75686.1"/>
    <property type="molecule type" value="Genomic_DNA"/>
</dbReference>
<keyword evidence="2" id="KW-1185">Reference proteome</keyword>
<gene>
    <name evidence="1" type="ORF">AVEN_87378_1</name>
</gene>
<proteinExistence type="predicted"/>
<organism evidence="1 2">
    <name type="scientific">Araneus ventricosus</name>
    <name type="common">Orbweaver spider</name>
    <name type="synonym">Epeira ventricosa</name>
    <dbReference type="NCBI Taxonomy" id="182803"/>
    <lineage>
        <taxon>Eukaryota</taxon>
        <taxon>Metazoa</taxon>
        <taxon>Ecdysozoa</taxon>
        <taxon>Arthropoda</taxon>
        <taxon>Chelicerata</taxon>
        <taxon>Arachnida</taxon>
        <taxon>Araneae</taxon>
        <taxon>Araneomorphae</taxon>
        <taxon>Entelegynae</taxon>
        <taxon>Araneoidea</taxon>
        <taxon>Araneidae</taxon>
        <taxon>Araneus</taxon>
    </lineage>
</organism>
<accession>A0A4Y2IF96</accession>
<evidence type="ECO:0000313" key="1">
    <source>
        <dbReference type="EMBL" id="GBM75686.1"/>
    </source>
</evidence>
<dbReference type="Proteomes" id="UP000499080">
    <property type="component" value="Unassembled WGS sequence"/>
</dbReference>
<reference evidence="1 2" key="1">
    <citation type="journal article" date="2019" name="Sci. Rep.">
        <title>Orb-weaving spider Araneus ventricosus genome elucidates the spidroin gene catalogue.</title>
        <authorList>
            <person name="Kono N."/>
            <person name="Nakamura H."/>
            <person name="Ohtoshi R."/>
            <person name="Moran D.A.P."/>
            <person name="Shinohara A."/>
            <person name="Yoshida Y."/>
            <person name="Fujiwara M."/>
            <person name="Mori M."/>
            <person name="Tomita M."/>
            <person name="Arakawa K."/>
        </authorList>
    </citation>
    <scope>NUCLEOTIDE SEQUENCE [LARGE SCALE GENOMIC DNA]</scope>
</reference>
<sequence length="66" mass="7685">MAQLRIFVNVVGGHACPQVSAFTLFGFQGWQHRRRVKRDEIYSMDLQTENDVMRQSFDEGSLGYYP</sequence>
<comment type="caution">
    <text evidence="1">The sequence shown here is derived from an EMBL/GenBank/DDBJ whole genome shotgun (WGS) entry which is preliminary data.</text>
</comment>